<proteinExistence type="predicted"/>
<accession>A0A820JAD9</accession>
<gene>
    <name evidence="1" type="ORF">KXQ929_LOCUS46773</name>
</gene>
<organism evidence="1 2">
    <name type="scientific">Adineta steineri</name>
    <dbReference type="NCBI Taxonomy" id="433720"/>
    <lineage>
        <taxon>Eukaryota</taxon>
        <taxon>Metazoa</taxon>
        <taxon>Spiralia</taxon>
        <taxon>Gnathifera</taxon>
        <taxon>Rotifera</taxon>
        <taxon>Eurotatoria</taxon>
        <taxon>Bdelloidea</taxon>
        <taxon>Adinetida</taxon>
        <taxon>Adinetidae</taxon>
        <taxon>Adineta</taxon>
    </lineage>
</organism>
<feature type="non-terminal residue" evidence="1">
    <location>
        <position position="204"/>
    </location>
</feature>
<dbReference type="EMBL" id="CAJOBB010016047">
    <property type="protein sequence ID" value="CAF4323707.1"/>
    <property type="molecule type" value="Genomic_DNA"/>
</dbReference>
<dbReference type="Proteomes" id="UP000663868">
    <property type="component" value="Unassembled WGS sequence"/>
</dbReference>
<dbReference type="AlphaFoldDB" id="A0A820JAD9"/>
<comment type="caution">
    <text evidence="1">The sequence shown here is derived from an EMBL/GenBank/DDBJ whole genome shotgun (WGS) entry which is preliminary data.</text>
</comment>
<reference evidence="1" key="1">
    <citation type="submission" date="2021-02" db="EMBL/GenBank/DDBJ databases">
        <authorList>
            <person name="Nowell W R."/>
        </authorList>
    </citation>
    <scope>NUCLEOTIDE SEQUENCE</scope>
</reference>
<sequence>MKLQSVILALCSYTYHYYRPRSICCCTLISFIVIYTIYQNIPNVIFPQSKNSFTSSISEQVKSNLKLQIHPSLYSYGRIIIYHLGLYPHGGPGALNYLHCALVTAGFNSFMHIPSPSSITSSCSRYISANFNVSSKDIVIVPENAYLEKLPFWRSSGARIVVYLLGVNSPLVEQHSTNVIWAPSSTYTRDLYLATGKQVLFSPL</sequence>
<evidence type="ECO:0000313" key="2">
    <source>
        <dbReference type="Proteomes" id="UP000663868"/>
    </source>
</evidence>
<evidence type="ECO:0000313" key="1">
    <source>
        <dbReference type="EMBL" id="CAF4323707.1"/>
    </source>
</evidence>
<protein>
    <submittedName>
        <fullName evidence="1">Uncharacterized protein</fullName>
    </submittedName>
</protein>
<name>A0A820JAD9_9BILA</name>